<dbReference type="Gramene" id="Solyc10g052795.1.1">
    <property type="protein sequence ID" value="Solyc10g052795.1.1"/>
    <property type="gene ID" value="Solyc10g052795.1"/>
</dbReference>
<dbReference type="STRING" id="4081.A0A3Q7IHV9"/>
<name>A0A3Q7IHV9_SOLLC</name>
<keyword evidence="3" id="KW-1185">Reference proteome</keyword>
<dbReference type="GO" id="GO:0004672">
    <property type="term" value="F:protein kinase activity"/>
    <property type="evidence" value="ECO:0007669"/>
    <property type="project" value="InterPro"/>
</dbReference>
<proteinExistence type="predicted"/>
<dbReference type="Proteomes" id="UP000004994">
    <property type="component" value="Chromosome 10"/>
</dbReference>
<reference evidence="2" key="2">
    <citation type="submission" date="2019-01" db="UniProtKB">
        <authorList>
            <consortium name="EnsemblPlants"/>
        </authorList>
    </citation>
    <scope>IDENTIFICATION</scope>
    <source>
        <strain evidence="2">cv. Heinz 1706</strain>
    </source>
</reference>
<dbReference type="Gene3D" id="3.30.200.20">
    <property type="entry name" value="Phosphorylase Kinase, domain 1"/>
    <property type="match status" value="1"/>
</dbReference>
<dbReference type="PANTHER" id="PTHR27006:SF562">
    <property type="entry name" value="REPEAT TRANSMEMBRANE PROTEIN KINASE, PUTATIVE-RELATED"/>
    <property type="match status" value="1"/>
</dbReference>
<organism evidence="2">
    <name type="scientific">Solanum lycopersicum</name>
    <name type="common">Tomato</name>
    <name type="synonym">Lycopersicon esculentum</name>
    <dbReference type="NCBI Taxonomy" id="4081"/>
    <lineage>
        <taxon>Eukaryota</taxon>
        <taxon>Viridiplantae</taxon>
        <taxon>Streptophyta</taxon>
        <taxon>Embryophyta</taxon>
        <taxon>Tracheophyta</taxon>
        <taxon>Spermatophyta</taxon>
        <taxon>Magnoliopsida</taxon>
        <taxon>eudicotyledons</taxon>
        <taxon>Gunneridae</taxon>
        <taxon>Pentapetalae</taxon>
        <taxon>asterids</taxon>
        <taxon>lamiids</taxon>
        <taxon>Solanales</taxon>
        <taxon>Solanaceae</taxon>
        <taxon>Solanoideae</taxon>
        <taxon>Solaneae</taxon>
        <taxon>Solanum</taxon>
        <taxon>Solanum subgen. Lycopersicon</taxon>
    </lineage>
</organism>
<feature type="domain" description="Serine-threonine/tyrosine-protein kinase catalytic" evidence="1">
    <location>
        <begin position="5"/>
        <end position="69"/>
    </location>
</feature>
<dbReference type="InterPro" id="IPR001245">
    <property type="entry name" value="Ser-Thr/Tyr_kinase_cat_dom"/>
</dbReference>
<evidence type="ECO:0000313" key="3">
    <source>
        <dbReference type="Proteomes" id="UP000004994"/>
    </source>
</evidence>
<reference evidence="2" key="1">
    <citation type="journal article" date="2012" name="Nature">
        <title>The tomato genome sequence provides insights into fleshy fruit evolution.</title>
        <authorList>
            <consortium name="Tomato Genome Consortium"/>
        </authorList>
    </citation>
    <scope>NUCLEOTIDE SEQUENCE [LARGE SCALE GENOMIC DNA]</scope>
    <source>
        <strain evidence="2">cv. Heinz 1706</strain>
    </source>
</reference>
<dbReference type="InterPro" id="IPR011009">
    <property type="entry name" value="Kinase-like_dom_sf"/>
</dbReference>
<dbReference type="AlphaFoldDB" id="A0A3Q7IHV9"/>
<dbReference type="EnsemblPlants" id="Solyc10g052795.1.1">
    <property type="protein sequence ID" value="Solyc10g052795.1.1"/>
    <property type="gene ID" value="Solyc10g052795.1"/>
</dbReference>
<evidence type="ECO:0000313" key="2">
    <source>
        <dbReference type="EnsemblPlants" id="Solyc10g052795.1.1"/>
    </source>
</evidence>
<dbReference type="Pfam" id="PF07714">
    <property type="entry name" value="PK_Tyr_Ser-Thr"/>
    <property type="match status" value="1"/>
</dbReference>
<evidence type="ECO:0000259" key="1">
    <source>
        <dbReference type="Pfam" id="PF07714"/>
    </source>
</evidence>
<sequence>MCVANNIEHDSFGNVYKGVLENGVEITGKKQDVTSHKGYTEFEKEVKLIANVQHCYLTKFLGYCINGEENS</sequence>
<dbReference type="PANTHER" id="PTHR27006">
    <property type="entry name" value="PROMASTIGOTE SURFACE ANTIGEN PROTEIN PSA"/>
    <property type="match status" value="1"/>
</dbReference>
<protein>
    <recommendedName>
        <fullName evidence="1">Serine-threonine/tyrosine-protein kinase catalytic domain-containing protein</fullName>
    </recommendedName>
</protein>
<dbReference type="InParanoid" id="A0A3Q7IHV9"/>
<dbReference type="SUPFAM" id="SSF56112">
    <property type="entry name" value="Protein kinase-like (PK-like)"/>
    <property type="match status" value="1"/>
</dbReference>
<accession>A0A3Q7IHV9</accession>